<dbReference type="Pfam" id="PF01060">
    <property type="entry name" value="TTR-52"/>
    <property type="match status" value="1"/>
</dbReference>
<dbReference type="GO" id="GO:0009986">
    <property type="term" value="C:cell surface"/>
    <property type="evidence" value="ECO:0007669"/>
    <property type="project" value="InterPro"/>
</dbReference>
<keyword evidence="3" id="KW-1185">Reference proteome</keyword>
<dbReference type="InterPro" id="IPR001534">
    <property type="entry name" value="Transthyretin-like"/>
</dbReference>
<name>A0A183ISR2_9BILA</name>
<proteinExistence type="inferred from homology"/>
<dbReference type="OrthoDB" id="5837678at2759"/>
<gene>
    <name evidence="2" type="ORF">SBAD_LOCUS6659</name>
</gene>
<protein>
    <submittedName>
        <fullName evidence="4">Transthyretin-like family protein</fullName>
    </submittedName>
</protein>
<dbReference type="WBParaSite" id="SBAD_0000691901-mRNA-1">
    <property type="protein sequence ID" value="SBAD_0000691901-mRNA-1"/>
    <property type="gene ID" value="SBAD_0000691901"/>
</dbReference>
<dbReference type="InterPro" id="IPR038479">
    <property type="entry name" value="Transthyretin-like_sf"/>
</dbReference>
<reference evidence="4" key="1">
    <citation type="submission" date="2016-06" db="UniProtKB">
        <authorList>
            <consortium name="WormBaseParasite"/>
        </authorList>
    </citation>
    <scope>IDENTIFICATION</scope>
</reference>
<dbReference type="Gene3D" id="2.60.40.3330">
    <property type="match status" value="1"/>
</dbReference>
<evidence type="ECO:0000313" key="3">
    <source>
        <dbReference type="Proteomes" id="UP000270296"/>
    </source>
</evidence>
<evidence type="ECO:0000313" key="4">
    <source>
        <dbReference type="WBParaSite" id="SBAD_0000691901-mRNA-1"/>
    </source>
</evidence>
<dbReference type="Proteomes" id="UP000270296">
    <property type="component" value="Unassembled WGS sequence"/>
</dbReference>
<comment type="similarity">
    <text evidence="1">Belongs to the nematode transthyretin-like family.</text>
</comment>
<organism evidence="4">
    <name type="scientific">Soboliphyme baturini</name>
    <dbReference type="NCBI Taxonomy" id="241478"/>
    <lineage>
        <taxon>Eukaryota</taxon>
        <taxon>Metazoa</taxon>
        <taxon>Ecdysozoa</taxon>
        <taxon>Nematoda</taxon>
        <taxon>Enoplea</taxon>
        <taxon>Dorylaimia</taxon>
        <taxon>Dioctophymatida</taxon>
        <taxon>Dioctophymatoidea</taxon>
        <taxon>Soboliphymatidae</taxon>
        <taxon>Soboliphyme</taxon>
    </lineage>
</organism>
<evidence type="ECO:0000313" key="2">
    <source>
        <dbReference type="EMBL" id="VDP10515.1"/>
    </source>
</evidence>
<dbReference type="EMBL" id="UZAM01009931">
    <property type="protein sequence ID" value="VDP10515.1"/>
    <property type="molecule type" value="Genomic_DNA"/>
</dbReference>
<dbReference type="AlphaFoldDB" id="A0A183ISR2"/>
<sequence>MDEVRTDENGQFYVDGQTSEWTSIDPVVKIYHDCLDGLKPCQRRWIMDIPKRYISNPVKQPVVCDIGELNLEVYMRHERRNCF</sequence>
<dbReference type="PANTHER" id="PTHR21700">
    <property type="entry name" value="TRANSTHYRETIN-LIKE FAMILY PROTEIN-RELATED"/>
    <property type="match status" value="1"/>
</dbReference>
<reference evidence="2 3" key="2">
    <citation type="submission" date="2018-11" db="EMBL/GenBank/DDBJ databases">
        <authorList>
            <consortium name="Pathogen Informatics"/>
        </authorList>
    </citation>
    <scope>NUCLEOTIDE SEQUENCE [LARGE SCALE GENOMIC DNA]</scope>
</reference>
<accession>A0A183ISR2</accession>
<evidence type="ECO:0000256" key="1">
    <source>
        <dbReference type="ARBA" id="ARBA00010112"/>
    </source>
</evidence>